<dbReference type="EMBL" id="CAUOFW020000893">
    <property type="protein sequence ID" value="CAK9138483.1"/>
    <property type="molecule type" value="Genomic_DNA"/>
</dbReference>
<name>A0ABC8R0E6_9AQUA</name>
<reference evidence="1 3" key="1">
    <citation type="submission" date="2024-02" db="EMBL/GenBank/DDBJ databases">
        <authorList>
            <person name="Vignale AGUSTIN F."/>
            <person name="Sosa J E."/>
            <person name="Modenutti C."/>
        </authorList>
    </citation>
    <scope>NUCLEOTIDE SEQUENCE [LARGE SCALE GENOMIC DNA]</scope>
</reference>
<keyword evidence="3" id="KW-1185">Reference proteome</keyword>
<comment type="caution">
    <text evidence="1">The sequence shown here is derived from an EMBL/GenBank/DDBJ whole genome shotgun (WGS) entry which is preliminary data.</text>
</comment>
<gene>
    <name evidence="2" type="ORF">ILEXP_LOCUS21867</name>
    <name evidence="1" type="ORF">ILEXP_LOCUS5831</name>
</gene>
<evidence type="ECO:0000313" key="1">
    <source>
        <dbReference type="EMBL" id="CAK9138483.1"/>
    </source>
</evidence>
<protein>
    <submittedName>
        <fullName evidence="1">Uncharacterized protein</fullName>
    </submittedName>
</protein>
<feature type="non-terminal residue" evidence="1">
    <location>
        <position position="81"/>
    </location>
</feature>
<sequence length="81" mass="9022">MADKVLEKGLKAKAKSEMIKKVEVINPQGEVEARPWPGFKPKPGSVIPAKKKLVKTMVVDYIGQSVASLFNKYKNKQKINP</sequence>
<dbReference type="AlphaFoldDB" id="A0ABC8R0E6"/>
<evidence type="ECO:0000313" key="2">
    <source>
        <dbReference type="EMBL" id="CAK9153587.1"/>
    </source>
</evidence>
<evidence type="ECO:0000313" key="3">
    <source>
        <dbReference type="Proteomes" id="UP001642360"/>
    </source>
</evidence>
<accession>A0ABC8R0E6</accession>
<dbReference type="Proteomes" id="UP001642360">
    <property type="component" value="Unassembled WGS sequence"/>
</dbReference>
<proteinExistence type="predicted"/>
<dbReference type="EMBL" id="CAUOFW020002416">
    <property type="protein sequence ID" value="CAK9153587.1"/>
    <property type="molecule type" value="Genomic_DNA"/>
</dbReference>
<organism evidence="1 3">
    <name type="scientific">Ilex paraguariensis</name>
    <name type="common">yerba mate</name>
    <dbReference type="NCBI Taxonomy" id="185542"/>
    <lineage>
        <taxon>Eukaryota</taxon>
        <taxon>Viridiplantae</taxon>
        <taxon>Streptophyta</taxon>
        <taxon>Embryophyta</taxon>
        <taxon>Tracheophyta</taxon>
        <taxon>Spermatophyta</taxon>
        <taxon>Magnoliopsida</taxon>
        <taxon>eudicotyledons</taxon>
        <taxon>Gunneridae</taxon>
        <taxon>Pentapetalae</taxon>
        <taxon>asterids</taxon>
        <taxon>campanulids</taxon>
        <taxon>Aquifoliales</taxon>
        <taxon>Aquifoliaceae</taxon>
        <taxon>Ilex</taxon>
    </lineage>
</organism>